<dbReference type="AlphaFoldDB" id="A0A267DQB9"/>
<organism evidence="2 3">
    <name type="scientific">Macrostomum lignano</name>
    <dbReference type="NCBI Taxonomy" id="282301"/>
    <lineage>
        <taxon>Eukaryota</taxon>
        <taxon>Metazoa</taxon>
        <taxon>Spiralia</taxon>
        <taxon>Lophotrochozoa</taxon>
        <taxon>Platyhelminthes</taxon>
        <taxon>Rhabditophora</taxon>
        <taxon>Macrostomorpha</taxon>
        <taxon>Macrostomida</taxon>
        <taxon>Macrostomidae</taxon>
        <taxon>Macrostomum</taxon>
    </lineage>
</organism>
<evidence type="ECO:0000313" key="3">
    <source>
        <dbReference type="Proteomes" id="UP000215902"/>
    </source>
</evidence>
<feature type="chain" id="PRO_5012199137" evidence="1">
    <location>
        <begin position="20"/>
        <end position="77"/>
    </location>
</feature>
<dbReference type="EMBL" id="NIVC01003548">
    <property type="protein sequence ID" value="PAA50864.1"/>
    <property type="molecule type" value="Genomic_DNA"/>
</dbReference>
<protein>
    <submittedName>
        <fullName evidence="2">Uncharacterized protein</fullName>
    </submittedName>
</protein>
<accession>A0A267DQB9</accession>
<proteinExistence type="predicted"/>
<name>A0A267DQB9_9PLAT</name>
<comment type="caution">
    <text evidence="2">The sequence shown here is derived from an EMBL/GenBank/DDBJ whole genome shotgun (WGS) entry which is preliminary data.</text>
</comment>
<reference evidence="2 3" key="1">
    <citation type="submission" date="2017-06" db="EMBL/GenBank/DDBJ databases">
        <title>A platform for efficient transgenesis in Macrostomum lignano, a flatworm model organism for stem cell research.</title>
        <authorList>
            <person name="Berezikov E."/>
        </authorList>
    </citation>
    <scope>NUCLEOTIDE SEQUENCE [LARGE SCALE GENOMIC DNA]</scope>
    <source>
        <strain evidence="2">DV1</strain>
        <tissue evidence="2">Whole organism</tissue>
    </source>
</reference>
<keyword evidence="1" id="KW-0732">Signal</keyword>
<gene>
    <name evidence="2" type="ORF">BOX15_Mlig029002g2</name>
</gene>
<evidence type="ECO:0000256" key="1">
    <source>
        <dbReference type="SAM" id="SignalP"/>
    </source>
</evidence>
<sequence length="77" mass="8752">MICFFLLLLLLVHICTIDSLIIPSDKASILQNSQPVEDCLGNNCGDFYPTEEACCPGYRCRYFGHIGPRYRCTVGFW</sequence>
<evidence type="ECO:0000313" key="2">
    <source>
        <dbReference type="EMBL" id="PAA50864.1"/>
    </source>
</evidence>
<dbReference type="Proteomes" id="UP000215902">
    <property type="component" value="Unassembled WGS sequence"/>
</dbReference>
<feature type="signal peptide" evidence="1">
    <location>
        <begin position="1"/>
        <end position="19"/>
    </location>
</feature>
<keyword evidence="3" id="KW-1185">Reference proteome</keyword>